<evidence type="ECO:0000313" key="2">
    <source>
        <dbReference type="Proteomes" id="UP001322277"/>
    </source>
</evidence>
<reference evidence="2" key="1">
    <citation type="journal article" date="2023" name="bioRxiv">
        <title>Complete genome of the Medicago anthracnose fungus, Colletotrichum destructivum, reveals a mini-chromosome-like region within a core chromosome.</title>
        <authorList>
            <person name="Lapalu N."/>
            <person name="Simon A."/>
            <person name="Lu A."/>
            <person name="Plaumann P.-L."/>
            <person name="Amselem J."/>
            <person name="Pigne S."/>
            <person name="Auger A."/>
            <person name="Koch C."/>
            <person name="Dallery J.-F."/>
            <person name="O'Connell R.J."/>
        </authorList>
    </citation>
    <scope>NUCLEOTIDE SEQUENCE [LARGE SCALE GENOMIC DNA]</scope>
    <source>
        <strain evidence="2">CBS 520.97</strain>
    </source>
</reference>
<name>A0AAX4IPS5_9PEZI</name>
<evidence type="ECO:0000313" key="1">
    <source>
        <dbReference type="EMBL" id="WQF85439.1"/>
    </source>
</evidence>
<organism evidence="1 2">
    <name type="scientific">Colletotrichum destructivum</name>
    <dbReference type="NCBI Taxonomy" id="34406"/>
    <lineage>
        <taxon>Eukaryota</taxon>
        <taxon>Fungi</taxon>
        <taxon>Dikarya</taxon>
        <taxon>Ascomycota</taxon>
        <taxon>Pezizomycotina</taxon>
        <taxon>Sordariomycetes</taxon>
        <taxon>Hypocreomycetidae</taxon>
        <taxon>Glomerellales</taxon>
        <taxon>Glomerellaceae</taxon>
        <taxon>Colletotrichum</taxon>
        <taxon>Colletotrichum destructivum species complex</taxon>
    </lineage>
</organism>
<dbReference type="GeneID" id="87946955"/>
<accession>A0AAX4IPS5</accession>
<gene>
    <name evidence="1" type="ORF">CDEST_10453</name>
</gene>
<sequence length="168" mass="17865">MQSGGLWHCGLKQRDTYVRTPPSLSLSLPVSLSLFRFLAFFAFSPFSLSLAGSRWGRQVLPAGEVLYGSSMGPVDASCNGPLLQDWDPREMNDRATGPRLAAAAKEVPIASTSLCLIQCRRASSTGAVSTRPTGGHNTHPVNDELGCALDSGLQSTVRGLAVGGHWPR</sequence>
<proteinExistence type="predicted"/>
<protein>
    <submittedName>
        <fullName evidence="1">Uncharacterized protein</fullName>
    </submittedName>
</protein>
<dbReference type="EMBL" id="CP137310">
    <property type="protein sequence ID" value="WQF85439.1"/>
    <property type="molecule type" value="Genomic_DNA"/>
</dbReference>
<dbReference type="Proteomes" id="UP001322277">
    <property type="component" value="Chromosome 6"/>
</dbReference>
<keyword evidence="2" id="KW-1185">Reference proteome</keyword>
<dbReference type="RefSeq" id="XP_062782662.1">
    <property type="nucleotide sequence ID" value="XM_062926611.1"/>
</dbReference>
<dbReference type="AlphaFoldDB" id="A0AAX4IPS5"/>
<dbReference type="KEGG" id="cdet:87946955"/>